<evidence type="ECO:0000313" key="2">
    <source>
        <dbReference type="EMBL" id="SFU24088.1"/>
    </source>
</evidence>
<protein>
    <submittedName>
        <fullName evidence="2">Uncharacterized protein</fullName>
    </submittedName>
</protein>
<dbReference type="AlphaFoldDB" id="A0A1I7EJH8"/>
<name>A0A1I7EJH8_9BURK</name>
<feature type="transmembrane region" description="Helical" evidence="1">
    <location>
        <begin position="76"/>
        <end position="94"/>
    </location>
</feature>
<evidence type="ECO:0000256" key="1">
    <source>
        <dbReference type="SAM" id="Phobius"/>
    </source>
</evidence>
<keyword evidence="1" id="KW-0812">Transmembrane</keyword>
<sequence>MVLGILGDDEKNDHRKHCSRNPDLYEKIYDHLSLHGCTLNEELLAAREQIRIPLPNDDCLASGMQNRSGYVAQTPANVVSILRFAIAVAIFGAFPHQRKTRRFGSNRHFRCSPVLYCRPMIVTG</sequence>
<keyword evidence="1" id="KW-0472">Membrane</keyword>
<evidence type="ECO:0000313" key="3">
    <source>
        <dbReference type="Proteomes" id="UP000198844"/>
    </source>
</evidence>
<proteinExistence type="predicted"/>
<accession>A0A1I7EJH8</accession>
<dbReference type="Proteomes" id="UP000198844">
    <property type="component" value="Unassembled WGS sequence"/>
</dbReference>
<reference evidence="2 3" key="1">
    <citation type="submission" date="2016-10" db="EMBL/GenBank/DDBJ databases">
        <authorList>
            <person name="de Groot N.N."/>
        </authorList>
    </citation>
    <scope>NUCLEOTIDE SEQUENCE [LARGE SCALE GENOMIC DNA]</scope>
    <source>
        <strain evidence="2 3">LMG 27731</strain>
    </source>
</reference>
<keyword evidence="1" id="KW-1133">Transmembrane helix</keyword>
<gene>
    <name evidence="2" type="ORF">SAMN05192563_1024158</name>
</gene>
<organism evidence="2 3">
    <name type="scientific">Paraburkholderia aspalathi</name>
    <dbReference type="NCBI Taxonomy" id="1324617"/>
    <lineage>
        <taxon>Bacteria</taxon>
        <taxon>Pseudomonadati</taxon>
        <taxon>Pseudomonadota</taxon>
        <taxon>Betaproteobacteria</taxon>
        <taxon>Burkholderiales</taxon>
        <taxon>Burkholderiaceae</taxon>
        <taxon>Paraburkholderia</taxon>
    </lineage>
</organism>
<dbReference type="EMBL" id="FPBH01000024">
    <property type="protein sequence ID" value="SFU24088.1"/>
    <property type="molecule type" value="Genomic_DNA"/>
</dbReference>